<feature type="transmembrane region" description="Helical" evidence="4">
    <location>
        <begin position="375"/>
        <end position="392"/>
    </location>
</feature>
<feature type="transmembrane region" description="Helical" evidence="4">
    <location>
        <begin position="348"/>
        <end position="369"/>
    </location>
</feature>
<dbReference type="PROSITE" id="PS50043">
    <property type="entry name" value="HTH_LUXR_2"/>
    <property type="match status" value="1"/>
</dbReference>
<dbReference type="InterPro" id="IPR036259">
    <property type="entry name" value="MFS_trans_sf"/>
</dbReference>
<dbReference type="InterPro" id="IPR036388">
    <property type="entry name" value="WH-like_DNA-bd_sf"/>
</dbReference>
<evidence type="ECO:0000259" key="5">
    <source>
        <dbReference type="PROSITE" id="PS50043"/>
    </source>
</evidence>
<keyword evidence="3" id="KW-0804">Transcription</keyword>
<protein>
    <submittedName>
        <fullName evidence="6">Helix-turn-helix transcriptional regulator</fullName>
    </submittedName>
</protein>
<feature type="transmembrane region" description="Helical" evidence="4">
    <location>
        <begin position="222"/>
        <end position="240"/>
    </location>
</feature>
<feature type="domain" description="HTH luxR-type" evidence="5">
    <location>
        <begin position="429"/>
        <end position="495"/>
    </location>
</feature>
<dbReference type="PANTHER" id="PTHR44688:SF16">
    <property type="entry name" value="DNA-BINDING TRANSCRIPTIONAL ACTIVATOR DEVR_DOSR"/>
    <property type="match status" value="1"/>
</dbReference>
<evidence type="ECO:0000256" key="3">
    <source>
        <dbReference type="ARBA" id="ARBA00023163"/>
    </source>
</evidence>
<proteinExistence type="predicted"/>
<evidence type="ECO:0000256" key="4">
    <source>
        <dbReference type="SAM" id="Phobius"/>
    </source>
</evidence>
<evidence type="ECO:0000313" key="7">
    <source>
        <dbReference type="Proteomes" id="UP001487305"/>
    </source>
</evidence>
<dbReference type="SUPFAM" id="SSF46894">
    <property type="entry name" value="C-terminal effector domain of the bipartite response regulators"/>
    <property type="match status" value="1"/>
</dbReference>
<keyword evidence="1" id="KW-0805">Transcription regulation</keyword>
<keyword evidence="4" id="KW-0812">Transmembrane</keyword>
<dbReference type="Pfam" id="PF00196">
    <property type="entry name" value="GerE"/>
    <property type="match status" value="1"/>
</dbReference>
<feature type="transmembrane region" description="Helical" evidence="4">
    <location>
        <begin position="162"/>
        <end position="181"/>
    </location>
</feature>
<feature type="transmembrane region" description="Helical" evidence="4">
    <location>
        <begin position="106"/>
        <end position="126"/>
    </location>
</feature>
<name>A0ABV1JCY3_9ACTN</name>
<dbReference type="SUPFAM" id="SSF103473">
    <property type="entry name" value="MFS general substrate transporter"/>
    <property type="match status" value="1"/>
</dbReference>
<keyword evidence="4" id="KW-0472">Membrane</keyword>
<dbReference type="PRINTS" id="PR00038">
    <property type="entry name" value="HTHLUXR"/>
</dbReference>
<sequence>MIATWWDNLKESCDMRMMAGTAAAVCWLLLLAVSPVFSSAPTLIAQGLSWRIAAVAFSAALFAAALIASTRHSAFGSKGASAVPPATGAASFLGVMLHRFAEGDIIDVFAAALVALGVVGLCLGWASPFSAIRLRKRVVASAAGAISGCILYLAIVAMPQPFALLVGSCLPIASATCWLALGESARKASDEENAFPACSATPHTPTSAPDKHTILHPFGRKLSAAIALYGMLFVLAGHVLPETESAWVSSIVPGIINVAAFLLVEIILTAYMVKRIHRENPVVAYRPATILVATAFLLLPFSTAELSIVCMAIAFAGFGSFMVFFWIVMGNVAQKYRLPYPRVFSQGFLTLLAGIGAGEIASWLLVAIHQPGFDYVATLSIVSLFLLVAMVWQMSDGAQFANETKEMGGEFFERDCPEDNAAESPNLESVAEAYRLSPRETEVLALLVKGRSIPYICDELFIAKSTAQTHVRHIYAKMEITEGRQELIDRIEAGSPEAPA</sequence>
<dbReference type="EMBL" id="JBBNOP010000006">
    <property type="protein sequence ID" value="MEQ3362924.1"/>
    <property type="molecule type" value="Genomic_DNA"/>
</dbReference>
<keyword evidence="7" id="KW-1185">Reference proteome</keyword>
<comment type="caution">
    <text evidence="6">The sequence shown here is derived from an EMBL/GenBank/DDBJ whole genome shotgun (WGS) entry which is preliminary data.</text>
</comment>
<dbReference type="PANTHER" id="PTHR44688">
    <property type="entry name" value="DNA-BINDING TRANSCRIPTIONAL ACTIVATOR DEVR_DOSR"/>
    <property type="match status" value="1"/>
</dbReference>
<feature type="transmembrane region" description="Helical" evidence="4">
    <location>
        <begin position="48"/>
        <end position="68"/>
    </location>
</feature>
<evidence type="ECO:0000256" key="2">
    <source>
        <dbReference type="ARBA" id="ARBA00023125"/>
    </source>
</evidence>
<gene>
    <name evidence="6" type="ORF">AAA083_08035</name>
</gene>
<dbReference type="InterPro" id="IPR016032">
    <property type="entry name" value="Sig_transdc_resp-reg_C-effctor"/>
</dbReference>
<dbReference type="InterPro" id="IPR000792">
    <property type="entry name" value="Tscrpt_reg_LuxR_C"/>
</dbReference>
<dbReference type="Proteomes" id="UP001487305">
    <property type="component" value="Unassembled WGS sequence"/>
</dbReference>
<accession>A0ABV1JCY3</accession>
<keyword evidence="4" id="KW-1133">Transmembrane helix</keyword>
<feature type="transmembrane region" description="Helical" evidence="4">
    <location>
        <begin position="283"/>
        <end position="300"/>
    </location>
</feature>
<reference evidence="6 7" key="1">
    <citation type="submission" date="2024-04" db="EMBL/GenBank/DDBJ databases">
        <title>Human intestinal bacterial collection.</title>
        <authorList>
            <person name="Pauvert C."/>
            <person name="Hitch T.C.A."/>
            <person name="Clavel T."/>
        </authorList>
    </citation>
    <scope>NUCLEOTIDE SEQUENCE [LARGE SCALE GENOMIC DNA]</scope>
    <source>
        <strain evidence="6 7">CLA-KB-H42</strain>
    </source>
</reference>
<dbReference type="RefSeq" id="WP_146007913.1">
    <property type="nucleotide sequence ID" value="NZ_JBBNOP010000006.1"/>
</dbReference>
<feature type="transmembrane region" description="Helical" evidence="4">
    <location>
        <begin position="306"/>
        <end position="328"/>
    </location>
</feature>
<evidence type="ECO:0000313" key="6">
    <source>
        <dbReference type="EMBL" id="MEQ3362924.1"/>
    </source>
</evidence>
<organism evidence="6 7">
    <name type="scientific">Raoultibacter massiliensis</name>
    <dbReference type="NCBI Taxonomy" id="1852371"/>
    <lineage>
        <taxon>Bacteria</taxon>
        <taxon>Bacillati</taxon>
        <taxon>Actinomycetota</taxon>
        <taxon>Coriobacteriia</taxon>
        <taxon>Eggerthellales</taxon>
        <taxon>Eggerthellaceae</taxon>
        <taxon>Raoultibacter</taxon>
    </lineage>
</organism>
<feature type="transmembrane region" description="Helical" evidence="4">
    <location>
        <begin position="246"/>
        <end position="271"/>
    </location>
</feature>
<feature type="transmembrane region" description="Helical" evidence="4">
    <location>
        <begin position="138"/>
        <end position="156"/>
    </location>
</feature>
<dbReference type="CDD" id="cd06170">
    <property type="entry name" value="LuxR_C_like"/>
    <property type="match status" value="1"/>
</dbReference>
<evidence type="ECO:0000256" key="1">
    <source>
        <dbReference type="ARBA" id="ARBA00023015"/>
    </source>
</evidence>
<dbReference type="SMART" id="SM00421">
    <property type="entry name" value="HTH_LUXR"/>
    <property type="match status" value="1"/>
</dbReference>
<dbReference type="Gene3D" id="1.10.10.10">
    <property type="entry name" value="Winged helix-like DNA-binding domain superfamily/Winged helix DNA-binding domain"/>
    <property type="match status" value="1"/>
</dbReference>
<keyword evidence="2" id="KW-0238">DNA-binding</keyword>